<comment type="caution">
    <text evidence="1">The sequence shown here is derived from an EMBL/GenBank/DDBJ whole genome shotgun (WGS) entry which is preliminary data.</text>
</comment>
<dbReference type="GO" id="GO:0008168">
    <property type="term" value="F:methyltransferase activity"/>
    <property type="evidence" value="ECO:0007669"/>
    <property type="project" value="UniProtKB-KW"/>
</dbReference>
<evidence type="ECO:0000313" key="1">
    <source>
        <dbReference type="EMBL" id="MQQ10320.1"/>
    </source>
</evidence>
<proteinExistence type="predicted"/>
<keyword evidence="1" id="KW-0808">Transferase</keyword>
<protein>
    <submittedName>
        <fullName evidence="1">SAM-dependent methyltransferase</fullName>
    </submittedName>
</protein>
<dbReference type="GO" id="GO:0032259">
    <property type="term" value="P:methylation"/>
    <property type="evidence" value="ECO:0007669"/>
    <property type="project" value="UniProtKB-KW"/>
</dbReference>
<dbReference type="EMBL" id="WIBF01000014">
    <property type="protein sequence ID" value="MQQ10320.1"/>
    <property type="molecule type" value="Genomic_DNA"/>
</dbReference>
<dbReference type="Gene3D" id="3.40.50.150">
    <property type="entry name" value="Vaccinia Virus protein VP39"/>
    <property type="match status" value="1"/>
</dbReference>
<dbReference type="SUPFAM" id="SSF53335">
    <property type="entry name" value="S-adenosyl-L-methionine-dependent methyltransferases"/>
    <property type="match status" value="1"/>
</dbReference>
<reference evidence="1 2" key="1">
    <citation type="submission" date="2019-10" db="EMBL/GenBank/DDBJ databases">
        <title>Epibacterium sp. nov., isolated from seawater.</title>
        <authorList>
            <person name="Zhang X."/>
            <person name="Li N."/>
        </authorList>
    </citation>
    <scope>NUCLEOTIDE SEQUENCE [LARGE SCALE GENOMIC DNA]</scope>
    <source>
        <strain evidence="1 2">SM1979</strain>
    </source>
</reference>
<dbReference type="CDD" id="cd02440">
    <property type="entry name" value="AdoMet_MTases"/>
    <property type="match status" value="1"/>
</dbReference>
<dbReference type="InterPro" id="IPR029063">
    <property type="entry name" value="SAM-dependent_MTases_sf"/>
</dbReference>
<evidence type="ECO:0000313" key="2">
    <source>
        <dbReference type="Proteomes" id="UP000444174"/>
    </source>
</evidence>
<dbReference type="RefSeq" id="WP_153217301.1">
    <property type="nucleotide sequence ID" value="NZ_WIBF01000014.1"/>
</dbReference>
<dbReference type="Proteomes" id="UP000444174">
    <property type="component" value="Unassembled WGS sequence"/>
</dbReference>
<sequence>MQDLSPKDTDETPNEVGAVVNLLPAGELDQLAQDTETDKSSKRHDYMRFYEHLLAPYRNQEFSFLELGVGLPSRRAPSLRTWKAYFPKARIIGVDIRPGARDFEEDRIHIEIGNAARPRFLKRVFRSYQPSIILDDASHFWSHQIIGFQTLFPMLPPGGVYIVEDVHTSFLAQTEGSQYADYSESFWSYFNRLQSAVVCAQRHGPTLSIEENRIASWIDAIFVTRKSVAVVKRQSPRRREWMSAPEA</sequence>
<accession>A0A843YFQ6</accession>
<keyword evidence="2" id="KW-1185">Reference proteome</keyword>
<dbReference type="AlphaFoldDB" id="A0A843YFQ6"/>
<gene>
    <name evidence="1" type="ORF">GFB49_17775</name>
</gene>
<keyword evidence="1" id="KW-0489">Methyltransferase</keyword>
<organism evidence="1 2">
    <name type="scientific">Tritonibacter litoralis</name>
    <dbReference type="NCBI Taxonomy" id="2662264"/>
    <lineage>
        <taxon>Bacteria</taxon>
        <taxon>Pseudomonadati</taxon>
        <taxon>Pseudomonadota</taxon>
        <taxon>Alphaproteobacteria</taxon>
        <taxon>Rhodobacterales</taxon>
        <taxon>Paracoccaceae</taxon>
        <taxon>Tritonibacter</taxon>
    </lineage>
</organism>
<name>A0A843YFQ6_9RHOB</name>